<protein>
    <submittedName>
        <fullName evidence="1">Uncharacterized protein</fullName>
    </submittedName>
</protein>
<name>A0A7G7G8S8_9BACT</name>
<dbReference type="InterPro" id="IPR046150">
    <property type="entry name" value="DUF6152"/>
</dbReference>
<dbReference type="Pfam" id="PF19649">
    <property type="entry name" value="DUF6152"/>
    <property type="match status" value="1"/>
</dbReference>
<reference evidence="1 2" key="1">
    <citation type="journal article" date="2018" name="Int. J. Syst. Evol. Microbiol.">
        <title>Adhaeribacter swui sp. nov., isolated from wet mud.</title>
        <authorList>
            <person name="Kim D.U."/>
            <person name="Kim K.W."/>
            <person name="Kang M.S."/>
            <person name="Kim J.Y."/>
            <person name="Jang J.H."/>
            <person name="Kim M.K."/>
        </authorList>
    </citation>
    <scope>NUCLEOTIDE SEQUENCE [LARGE SCALE GENOMIC DNA]</scope>
    <source>
        <strain evidence="1 2">KCTC 52873</strain>
    </source>
</reference>
<dbReference type="KEGG" id="aswu:HUW51_12835"/>
<dbReference type="EMBL" id="CP055156">
    <property type="protein sequence ID" value="QNF33562.1"/>
    <property type="molecule type" value="Genomic_DNA"/>
</dbReference>
<proteinExistence type="predicted"/>
<accession>A0A7G7G8S8</accession>
<evidence type="ECO:0000313" key="2">
    <source>
        <dbReference type="Proteomes" id="UP000515237"/>
    </source>
</evidence>
<organism evidence="1 2">
    <name type="scientific">Adhaeribacter swui</name>
    <dbReference type="NCBI Taxonomy" id="2086471"/>
    <lineage>
        <taxon>Bacteria</taxon>
        <taxon>Pseudomonadati</taxon>
        <taxon>Bacteroidota</taxon>
        <taxon>Cytophagia</taxon>
        <taxon>Cytophagales</taxon>
        <taxon>Hymenobacteraceae</taxon>
        <taxon>Adhaeribacter</taxon>
    </lineage>
</organism>
<keyword evidence="2" id="KW-1185">Reference proteome</keyword>
<gene>
    <name evidence="1" type="ORF">HUW51_12835</name>
</gene>
<dbReference type="Proteomes" id="UP000515237">
    <property type="component" value="Chromosome"/>
</dbReference>
<sequence>MVLLRNSFAAFIFLVLTSFTLFHHGWADYDQTKVLDYTGTIEEFTYENPHALAKVKQHDKVWTVYLAPTSRMESRGVPKAKLAKGNTVRVVGYPHKEVADEMRAERIFVDGKKFELR</sequence>
<dbReference type="RefSeq" id="WP_185270043.1">
    <property type="nucleotide sequence ID" value="NZ_CP055156.1"/>
</dbReference>
<evidence type="ECO:0000313" key="1">
    <source>
        <dbReference type="EMBL" id="QNF33562.1"/>
    </source>
</evidence>
<dbReference type="AlphaFoldDB" id="A0A7G7G8S8"/>